<name>A0A6P5WJ04_DURZI</name>
<dbReference type="RefSeq" id="XP_022715918.1">
    <property type="nucleotide sequence ID" value="XM_022860183.1"/>
</dbReference>
<feature type="region of interest" description="Disordered" evidence="1">
    <location>
        <begin position="889"/>
        <end position="938"/>
    </location>
</feature>
<dbReference type="KEGG" id="dzi:111275072"/>
<dbReference type="PANTHER" id="PTHR31008:SF0">
    <property type="entry name" value="CSL1"/>
    <property type="match status" value="1"/>
</dbReference>
<feature type="compositionally biased region" description="Polar residues" evidence="1">
    <location>
        <begin position="260"/>
        <end position="276"/>
    </location>
</feature>
<proteinExistence type="predicted"/>
<dbReference type="OrthoDB" id="1749136at2759"/>
<protein>
    <submittedName>
        <fullName evidence="3">COP1-interacting protein 7 isoform X1</fullName>
    </submittedName>
</protein>
<reference evidence="3" key="1">
    <citation type="submission" date="2025-08" db="UniProtKB">
        <authorList>
            <consortium name="RefSeq"/>
        </authorList>
    </citation>
    <scope>IDENTIFICATION</scope>
    <source>
        <tissue evidence="3">Fruit stalk</tissue>
    </source>
</reference>
<feature type="region of interest" description="Disordered" evidence="1">
    <location>
        <begin position="260"/>
        <end position="310"/>
    </location>
</feature>
<accession>A0A6P5WJ04</accession>
<gene>
    <name evidence="3" type="primary">LOC111275072</name>
</gene>
<keyword evidence="2" id="KW-1185">Reference proteome</keyword>
<dbReference type="PANTHER" id="PTHR31008">
    <property type="entry name" value="COP1-INTERACTING PROTEIN-RELATED"/>
    <property type="match status" value="1"/>
</dbReference>
<feature type="compositionally biased region" description="Basic and acidic residues" evidence="1">
    <location>
        <begin position="472"/>
        <end position="486"/>
    </location>
</feature>
<feature type="compositionally biased region" description="Low complexity" evidence="1">
    <location>
        <begin position="385"/>
        <end position="396"/>
    </location>
</feature>
<evidence type="ECO:0000256" key="1">
    <source>
        <dbReference type="SAM" id="MobiDB-lite"/>
    </source>
</evidence>
<feature type="region of interest" description="Disordered" evidence="1">
    <location>
        <begin position="833"/>
        <end position="870"/>
    </location>
</feature>
<evidence type="ECO:0000313" key="3">
    <source>
        <dbReference type="RefSeq" id="XP_022715918.1"/>
    </source>
</evidence>
<feature type="region of interest" description="Disordered" evidence="1">
    <location>
        <begin position="354"/>
        <end position="455"/>
    </location>
</feature>
<feature type="region of interest" description="Disordered" evidence="1">
    <location>
        <begin position="472"/>
        <end position="503"/>
    </location>
</feature>
<dbReference type="GeneID" id="111275072"/>
<sequence length="938" mass="105080">MDSTTLLDRALFQLTPTRTRFDLVVFSKGKNEKLASGIFEPFVSHLKFARDQISKGGYSITLQPPAPGTPWFTKATFERFVCFVSTPAVLERFVAIEREILQIERSVQANELNANADGRQEEDANVNTRKSTDFTKTKDDIIQEENSKVQLQRLLETRKALLRKEQAMTYARGLVAGFALENMEDLISFADAFGASRLREACINFKDLCKKKHADRLWMEELAAVEACSQSEMPLSGTSGIVLANGIGIPNPSIMSNFSINGASSSDHAPNESSEASKPDPSYAGAVDCKKDENLPASDKTPSTTTKYKVPMQWPNQIPQHMYNLQGHLPPYQGYPFLPIQPVPLLYPLNMQWPPNRNQKSSSRQKKKLSNGKGPEYSGDERPTESSGSDSESDSSLNMQQEEIRQSSPDPPYRKKNHKKSSRTVVIRNINYISPKRSREKDQVSDGSYSGEDDLIDTDSFKQKVDDAIKSLKESSELNSRNDKRSNGIANKSTDASYQSDSDDLHVKKLEGGKRNENWEAFQNLLMREEESASVNEVEWKQAEDVQEHFMARNFDGKISVTTPLNLESQKVPIQRTILTDSFVMTERDVNNETRVKLDDFVDGENYRLVMKRGDCVEVDLLRPERLAESGNKLGNLISACANESAVIRSGKEDDWCVGNHSVKPESQDSDSANKQMLFNGDQVLSVESDPLYSQKSRKEVLIDDSFMVAARQAGDNQDDSLWKTDISMVADLTSPSKHDGTIDSSQDKHKVLDVHEPNDLCMVLERKPGYESSRHSWTMDYQIGLSFTEANRSAASECDDEKVPSNHKNTIAKHNGILEKKKQAQEARFKVFNGPLGKSKAENMSKSKKPSPVSRSTIQKSKLEKEEEMRKKMEELLIERQKRIAERTAASGYASAVSKKSPLESKAAKSSVKSDKNKNLSIAQATNRVSSIKLRAT</sequence>
<dbReference type="AlphaFoldDB" id="A0A6P5WJ04"/>
<feature type="compositionally biased region" description="Polar residues" evidence="1">
    <location>
        <begin position="488"/>
        <end position="500"/>
    </location>
</feature>
<evidence type="ECO:0000313" key="2">
    <source>
        <dbReference type="Proteomes" id="UP000515121"/>
    </source>
</evidence>
<feature type="compositionally biased region" description="Basic and acidic residues" evidence="1">
    <location>
        <begin position="902"/>
        <end position="919"/>
    </location>
</feature>
<dbReference type="Proteomes" id="UP000515121">
    <property type="component" value="Unplaced"/>
</dbReference>
<organism evidence="2 3">
    <name type="scientific">Durio zibethinus</name>
    <name type="common">Durian</name>
    <dbReference type="NCBI Taxonomy" id="66656"/>
    <lineage>
        <taxon>Eukaryota</taxon>
        <taxon>Viridiplantae</taxon>
        <taxon>Streptophyta</taxon>
        <taxon>Embryophyta</taxon>
        <taxon>Tracheophyta</taxon>
        <taxon>Spermatophyta</taxon>
        <taxon>Magnoliopsida</taxon>
        <taxon>eudicotyledons</taxon>
        <taxon>Gunneridae</taxon>
        <taxon>Pentapetalae</taxon>
        <taxon>rosids</taxon>
        <taxon>malvids</taxon>
        <taxon>Malvales</taxon>
        <taxon>Malvaceae</taxon>
        <taxon>Helicteroideae</taxon>
        <taxon>Durio</taxon>
    </lineage>
</organism>